<evidence type="ECO:0000256" key="1">
    <source>
        <dbReference type="SAM" id="MobiDB-lite"/>
    </source>
</evidence>
<feature type="region of interest" description="Disordered" evidence="1">
    <location>
        <begin position="11"/>
        <end position="70"/>
    </location>
</feature>
<accession>A0A4Q9MHD8</accession>
<sequence length="189" mass="20151">MSAFNNRFGHLPHFFVEPHSGVTDDTVPQTPAERTTFDTTAPSDPRHAGGPEASVNVTRDPTHGPSERVHAHSHPLLHSTGQDHASPSSQTRRHTLHIVPVSLSGETGTSNVPPTPVSPRALRRSTRSGGRFSTSEDGDDDAHDGMGDLLMEGAMLLGVAAGHLLASHFQTEEPAAQERGHDDEGEEDA</sequence>
<feature type="region of interest" description="Disordered" evidence="1">
    <location>
        <begin position="168"/>
        <end position="189"/>
    </location>
</feature>
<gene>
    <name evidence="2" type="ORF">BD311DRAFT_761888</name>
</gene>
<protein>
    <submittedName>
        <fullName evidence="2">Uncharacterized protein</fullName>
    </submittedName>
</protein>
<dbReference type="AlphaFoldDB" id="A0A4Q9MHD8"/>
<proteinExistence type="predicted"/>
<evidence type="ECO:0000313" key="2">
    <source>
        <dbReference type="EMBL" id="TBU26785.1"/>
    </source>
</evidence>
<dbReference type="EMBL" id="ML143441">
    <property type="protein sequence ID" value="TBU26785.1"/>
    <property type="molecule type" value="Genomic_DNA"/>
</dbReference>
<feature type="compositionally biased region" description="Polar residues" evidence="1">
    <location>
        <begin position="26"/>
        <end position="42"/>
    </location>
</feature>
<feature type="region of interest" description="Disordered" evidence="1">
    <location>
        <begin position="103"/>
        <end position="145"/>
    </location>
</feature>
<dbReference type="Proteomes" id="UP000292957">
    <property type="component" value="Unassembled WGS sequence"/>
</dbReference>
<reference evidence="2" key="1">
    <citation type="submission" date="2019-01" db="EMBL/GenBank/DDBJ databases">
        <title>Draft genome sequences of three monokaryotic isolates of the white-rot basidiomycete fungus Dichomitus squalens.</title>
        <authorList>
            <consortium name="DOE Joint Genome Institute"/>
            <person name="Lopez S.C."/>
            <person name="Andreopoulos B."/>
            <person name="Pangilinan J."/>
            <person name="Lipzen A."/>
            <person name="Riley R."/>
            <person name="Ahrendt S."/>
            <person name="Ng V."/>
            <person name="Barry K."/>
            <person name="Daum C."/>
            <person name="Grigoriev I.V."/>
            <person name="Hilden K.S."/>
            <person name="Makela M.R."/>
            <person name="de Vries R.P."/>
        </authorList>
    </citation>
    <scope>NUCLEOTIDE SEQUENCE [LARGE SCALE GENOMIC DNA]</scope>
    <source>
        <strain evidence="2">OM18370.1</strain>
    </source>
</reference>
<name>A0A4Q9MHD8_9APHY</name>
<organism evidence="2">
    <name type="scientific">Dichomitus squalens</name>
    <dbReference type="NCBI Taxonomy" id="114155"/>
    <lineage>
        <taxon>Eukaryota</taxon>
        <taxon>Fungi</taxon>
        <taxon>Dikarya</taxon>
        <taxon>Basidiomycota</taxon>
        <taxon>Agaricomycotina</taxon>
        <taxon>Agaricomycetes</taxon>
        <taxon>Polyporales</taxon>
        <taxon>Polyporaceae</taxon>
        <taxon>Dichomitus</taxon>
    </lineage>
</organism>
<feature type="compositionally biased region" description="Basic and acidic residues" evidence="1">
    <location>
        <begin position="60"/>
        <end position="70"/>
    </location>
</feature>